<gene>
    <name evidence="2" type="ORF">HT134_15335</name>
</gene>
<dbReference type="InterPro" id="IPR011991">
    <property type="entry name" value="ArsR-like_HTH"/>
</dbReference>
<dbReference type="EMBL" id="JABWGO010000002">
    <property type="protein sequence ID" value="NUW41501.1"/>
    <property type="molecule type" value="Genomic_DNA"/>
</dbReference>
<feature type="domain" description="Winged helix DNA-binding" evidence="1">
    <location>
        <begin position="18"/>
        <end position="96"/>
    </location>
</feature>
<protein>
    <submittedName>
        <fullName evidence="2">Transcriptional regulator</fullName>
    </submittedName>
</protein>
<sequence>MPRKHPRLELDAAIHPPIRFSLVAVLSTEGECAFQQICHRLAVNAATLSKNVAYLETAGYVEVRKGFVGKRPRTWLSLTPAGLEAFNRHTAALRAISRVGNTS</sequence>
<reference evidence="2 3" key="1">
    <citation type="submission" date="2020-06" db="EMBL/GenBank/DDBJ databases">
        <authorList>
            <person name="Chanama M."/>
        </authorList>
    </citation>
    <scope>NUCLEOTIDE SEQUENCE [LARGE SCALE GENOMIC DNA]</scope>
    <source>
        <strain evidence="2 3">TBRC6557</strain>
    </source>
</reference>
<dbReference type="PANTHER" id="PTHR37318:SF1">
    <property type="entry name" value="BSL7504 PROTEIN"/>
    <property type="match status" value="1"/>
</dbReference>
<dbReference type="RefSeq" id="WP_175600993.1">
    <property type="nucleotide sequence ID" value="NZ_JABWGO010000002.1"/>
</dbReference>
<dbReference type="Pfam" id="PF13601">
    <property type="entry name" value="HTH_34"/>
    <property type="match status" value="1"/>
</dbReference>
<organism evidence="2 3">
    <name type="scientific">Nonomuraea rhodomycinica</name>
    <dbReference type="NCBI Taxonomy" id="1712872"/>
    <lineage>
        <taxon>Bacteria</taxon>
        <taxon>Bacillati</taxon>
        <taxon>Actinomycetota</taxon>
        <taxon>Actinomycetes</taxon>
        <taxon>Streptosporangiales</taxon>
        <taxon>Streptosporangiaceae</taxon>
        <taxon>Nonomuraea</taxon>
    </lineage>
</organism>
<dbReference type="Proteomes" id="UP000546126">
    <property type="component" value="Unassembled WGS sequence"/>
</dbReference>
<evidence type="ECO:0000313" key="3">
    <source>
        <dbReference type="Proteomes" id="UP000546126"/>
    </source>
</evidence>
<dbReference type="Gene3D" id="1.10.10.10">
    <property type="entry name" value="Winged helix-like DNA-binding domain superfamily/Winged helix DNA-binding domain"/>
    <property type="match status" value="1"/>
</dbReference>
<evidence type="ECO:0000313" key="2">
    <source>
        <dbReference type="EMBL" id="NUW41501.1"/>
    </source>
</evidence>
<accession>A0A7Y6INL3</accession>
<evidence type="ECO:0000259" key="1">
    <source>
        <dbReference type="Pfam" id="PF13601"/>
    </source>
</evidence>
<keyword evidence="3" id="KW-1185">Reference proteome</keyword>
<proteinExistence type="predicted"/>
<dbReference type="SUPFAM" id="SSF46785">
    <property type="entry name" value="Winged helix' DNA-binding domain"/>
    <property type="match status" value="1"/>
</dbReference>
<dbReference type="InterPro" id="IPR027395">
    <property type="entry name" value="WH_DNA-bd_dom"/>
</dbReference>
<dbReference type="InterPro" id="IPR036388">
    <property type="entry name" value="WH-like_DNA-bd_sf"/>
</dbReference>
<dbReference type="InterPro" id="IPR036390">
    <property type="entry name" value="WH_DNA-bd_sf"/>
</dbReference>
<dbReference type="AlphaFoldDB" id="A0A7Y6INL3"/>
<comment type="caution">
    <text evidence="2">The sequence shown here is derived from an EMBL/GenBank/DDBJ whole genome shotgun (WGS) entry which is preliminary data.</text>
</comment>
<dbReference type="CDD" id="cd00090">
    <property type="entry name" value="HTH_ARSR"/>
    <property type="match status" value="1"/>
</dbReference>
<dbReference type="PANTHER" id="PTHR37318">
    <property type="entry name" value="BSL7504 PROTEIN"/>
    <property type="match status" value="1"/>
</dbReference>
<name>A0A7Y6INL3_9ACTN</name>